<gene>
    <name evidence="3" type="ORF">P5673_021495</name>
</gene>
<feature type="region of interest" description="Disordered" evidence="1">
    <location>
        <begin position="929"/>
        <end position="980"/>
    </location>
</feature>
<comment type="caution">
    <text evidence="3">The sequence shown here is derived from an EMBL/GenBank/DDBJ whole genome shotgun (WGS) entry which is preliminary data.</text>
</comment>
<feature type="transmembrane region" description="Helical" evidence="2">
    <location>
        <begin position="12"/>
        <end position="42"/>
    </location>
</feature>
<feature type="region of interest" description="Disordered" evidence="1">
    <location>
        <begin position="1093"/>
        <end position="1153"/>
    </location>
</feature>
<reference evidence="3" key="2">
    <citation type="journal article" date="2023" name="Science">
        <title>Genomic signatures of disease resistance in endangered staghorn corals.</title>
        <authorList>
            <person name="Vollmer S.V."/>
            <person name="Selwyn J.D."/>
            <person name="Despard B.A."/>
            <person name="Roesel C.L."/>
        </authorList>
    </citation>
    <scope>NUCLEOTIDE SEQUENCE</scope>
    <source>
        <strain evidence="3">K2</strain>
    </source>
</reference>
<keyword evidence="2" id="KW-1133">Transmembrane helix</keyword>
<accession>A0AAD9Q904</accession>
<feature type="compositionally biased region" description="Polar residues" evidence="1">
    <location>
        <begin position="1095"/>
        <end position="1120"/>
    </location>
</feature>
<feature type="compositionally biased region" description="Basic and acidic residues" evidence="1">
    <location>
        <begin position="338"/>
        <end position="358"/>
    </location>
</feature>
<feature type="compositionally biased region" description="Acidic residues" evidence="1">
    <location>
        <begin position="477"/>
        <end position="490"/>
    </location>
</feature>
<evidence type="ECO:0000256" key="1">
    <source>
        <dbReference type="SAM" id="MobiDB-lite"/>
    </source>
</evidence>
<reference evidence="3" key="1">
    <citation type="journal article" date="2023" name="G3 (Bethesda)">
        <title>Whole genome assembly and annotation of the endangered Caribbean coral Acropora cervicornis.</title>
        <authorList>
            <person name="Selwyn J.D."/>
            <person name="Vollmer S.V."/>
        </authorList>
    </citation>
    <scope>NUCLEOTIDE SEQUENCE</scope>
    <source>
        <strain evidence="3">K2</strain>
    </source>
</reference>
<feature type="compositionally biased region" description="Polar residues" evidence="1">
    <location>
        <begin position="1127"/>
        <end position="1137"/>
    </location>
</feature>
<keyword evidence="2" id="KW-0812">Transmembrane</keyword>
<evidence type="ECO:0000313" key="4">
    <source>
        <dbReference type="Proteomes" id="UP001249851"/>
    </source>
</evidence>
<feature type="compositionally biased region" description="Polar residues" evidence="1">
    <location>
        <begin position="399"/>
        <end position="411"/>
    </location>
</feature>
<dbReference type="Proteomes" id="UP001249851">
    <property type="component" value="Unassembled WGS sequence"/>
</dbReference>
<feature type="region of interest" description="Disordered" evidence="1">
    <location>
        <begin position="838"/>
        <end position="860"/>
    </location>
</feature>
<feature type="compositionally biased region" description="Polar residues" evidence="1">
    <location>
        <begin position="311"/>
        <end position="324"/>
    </location>
</feature>
<dbReference type="EMBL" id="JARQWQ010000055">
    <property type="protein sequence ID" value="KAK2556581.1"/>
    <property type="molecule type" value="Genomic_DNA"/>
</dbReference>
<dbReference type="AlphaFoldDB" id="A0AAD9Q904"/>
<sequence>MALNSSEVYAVAILGSIILILWAFFGLLWSFLLVSTFLVYAYNFGRREKANIRLKTAVYEDEADVTLYHEKLASHHSEFQDFPFTGSQKEHFTLRSPAPLLSSVTKRLSFNGSAMFTPFQARRTLDRSRDLGTPNLSRGNTVAYWRKSNHFSLLNPSLEQPCTVKIASPNTSINRTFNLSNSPLKGKTPEKTNPCSRASVMSALKESRKRTRFAVDDEEDDLEVLSRPFFGCLKRVGRHESNEISTEEITNKRSKLEEDGEVLPESGRYHTQTEYSHNAQKRKGTDEKSVNARDASIEDSEESISKKVKRFSSSGDVNDNSQATAVREHDTTMVTDSAGHKLPETDQSEDQGRNDSKHMKSSVTNYSSSKCVDDKSSEESQRNNADEGESVDSEDKSNNSEANSITDSGASNKRKRFTIPRFLSKADPRRRALPVYCASNEESEMPQRRHVTRKINQEQIKMDRKLAWERVKRFLDNDDDDDEEEEEKEDEMAKTSGSAVVSADAKAISAPSLFKIPVVPAPTSIGTVTTTTQSIVAPVLATGHPQQTTGVQVGSISTVVQSSSTVSGSTERTQFQALAGSSMQLQQTVGSGVLSALSSNQLASCNAPTAATTKQESSTVLTSLSGPVNQSNTSLSGFQAKTVLTSTTSTTGQGKDGFHFSSPFLTGDSLPTKPAKTDQITLLSGSVQNDTRPRGVQFSSSFGQSATNSFVPASQNSMQRFVTPVSNSPNIAIGQVAAEMGQNFAKSSLNPEAFKASTSSLTQSPFKSLVKTTQSEFPSSSASVLGQIGDTTQGVFGTTALNKGGFGTANMLSVPKASQPSQVATGSTFEGSLMKTASQSPFNQNASGTESKQDDAGPPMLRRLFGEQQIQQSSFGLNTAKCRITFGSHGTQNSAKNNNSAFTVGSQLQNQNATSSTLGTHATKNAFETQSKQPVTQNTFGTQTSQNAFGSQQPSHGTFGNKVSQSTFLQQQQPNQSAFGTALTSQNAFGSQQATQSAFGTQASFGAQQPSQSAFGTPQANQVSKSSFSFAVNTASNSSSSPFGSFDNKAGPSSKNAMAPAGGFNFTLPANNSVPASGGFNFNVASGSGSGGFQFDSQATPSRPAQSIGTFNFNPGSSTPGPAFGMPNTTQGANIGSHSKVRPRLIARRRGKK</sequence>
<protein>
    <submittedName>
        <fullName evidence="3">Uncharacterized protein</fullName>
    </submittedName>
</protein>
<feature type="compositionally biased region" description="Polar residues" evidence="1">
    <location>
        <begin position="361"/>
        <end position="370"/>
    </location>
</feature>
<name>A0AAD9Q904_ACRCE</name>
<proteinExistence type="predicted"/>
<evidence type="ECO:0000313" key="3">
    <source>
        <dbReference type="EMBL" id="KAK2556581.1"/>
    </source>
</evidence>
<organism evidence="3 4">
    <name type="scientific">Acropora cervicornis</name>
    <name type="common">Staghorn coral</name>
    <dbReference type="NCBI Taxonomy" id="6130"/>
    <lineage>
        <taxon>Eukaryota</taxon>
        <taxon>Metazoa</taxon>
        <taxon>Cnidaria</taxon>
        <taxon>Anthozoa</taxon>
        <taxon>Hexacorallia</taxon>
        <taxon>Scleractinia</taxon>
        <taxon>Astrocoeniina</taxon>
        <taxon>Acroporidae</taxon>
        <taxon>Acropora</taxon>
    </lineage>
</organism>
<feature type="compositionally biased region" description="Basic and acidic residues" evidence="1">
    <location>
        <begin position="371"/>
        <end position="385"/>
    </location>
</feature>
<feature type="compositionally biased region" description="Basic residues" evidence="1">
    <location>
        <begin position="1139"/>
        <end position="1153"/>
    </location>
</feature>
<feature type="region of interest" description="Disordered" evidence="1">
    <location>
        <begin position="477"/>
        <end position="498"/>
    </location>
</feature>
<feature type="compositionally biased region" description="Polar residues" evidence="1">
    <location>
        <begin position="269"/>
        <end position="278"/>
    </location>
</feature>
<keyword evidence="4" id="KW-1185">Reference proteome</keyword>
<feature type="compositionally biased region" description="Polar residues" evidence="1">
    <location>
        <begin position="838"/>
        <end position="850"/>
    </location>
</feature>
<keyword evidence="2" id="KW-0472">Membrane</keyword>
<evidence type="ECO:0000256" key="2">
    <source>
        <dbReference type="SAM" id="Phobius"/>
    </source>
</evidence>
<feature type="region of interest" description="Disordered" evidence="1">
    <location>
        <begin position="240"/>
        <end position="423"/>
    </location>
</feature>